<organism evidence="1 2">
    <name type="scientific">Hypoxylon rubiginosum</name>
    <dbReference type="NCBI Taxonomy" id="110542"/>
    <lineage>
        <taxon>Eukaryota</taxon>
        <taxon>Fungi</taxon>
        <taxon>Dikarya</taxon>
        <taxon>Ascomycota</taxon>
        <taxon>Pezizomycotina</taxon>
        <taxon>Sordariomycetes</taxon>
        <taxon>Xylariomycetidae</taxon>
        <taxon>Xylariales</taxon>
        <taxon>Hypoxylaceae</taxon>
        <taxon>Hypoxylon</taxon>
    </lineage>
</organism>
<accession>A0ACC0CKR0</accession>
<reference evidence="1 2" key="1">
    <citation type="journal article" date="2022" name="New Phytol.">
        <title>Ecological generalism drives hyperdiversity of secondary metabolite gene clusters in xylarialean endophytes.</title>
        <authorList>
            <person name="Franco M.E.E."/>
            <person name="Wisecaver J.H."/>
            <person name="Arnold A.E."/>
            <person name="Ju Y.M."/>
            <person name="Slot J.C."/>
            <person name="Ahrendt S."/>
            <person name="Moore L.P."/>
            <person name="Eastman K.E."/>
            <person name="Scott K."/>
            <person name="Konkel Z."/>
            <person name="Mondo S.J."/>
            <person name="Kuo A."/>
            <person name="Hayes R.D."/>
            <person name="Haridas S."/>
            <person name="Andreopoulos B."/>
            <person name="Riley R."/>
            <person name="LaButti K."/>
            <person name="Pangilinan J."/>
            <person name="Lipzen A."/>
            <person name="Amirebrahimi M."/>
            <person name="Yan J."/>
            <person name="Adam C."/>
            <person name="Keymanesh K."/>
            <person name="Ng V."/>
            <person name="Louie K."/>
            <person name="Northen T."/>
            <person name="Drula E."/>
            <person name="Henrissat B."/>
            <person name="Hsieh H.M."/>
            <person name="Youens-Clark K."/>
            <person name="Lutzoni F."/>
            <person name="Miadlikowska J."/>
            <person name="Eastwood D.C."/>
            <person name="Hamelin R.C."/>
            <person name="Grigoriev I.V."/>
            <person name="U'Ren J.M."/>
        </authorList>
    </citation>
    <scope>NUCLEOTIDE SEQUENCE [LARGE SCALE GENOMIC DNA]</scope>
    <source>
        <strain evidence="1 2">ER1909</strain>
    </source>
</reference>
<comment type="caution">
    <text evidence="1">The sequence shown here is derived from an EMBL/GenBank/DDBJ whole genome shotgun (WGS) entry which is preliminary data.</text>
</comment>
<dbReference type="EMBL" id="MU394413">
    <property type="protein sequence ID" value="KAI6080970.1"/>
    <property type="molecule type" value="Genomic_DNA"/>
</dbReference>
<sequence length="331" mass="36031">MIPDATPQRIKNDPELEPVPVPVARPSSWLQRGLRSQKPRSKEINTCFKRSRSPDAISLANRVKREVIVIDDNKDDDDGGNNKLEKFKSGVVKLTDETHSVIEIHFTYDVRGTPDCFSVQASAGLIPNNPGGVELIPKEDTEIHPKYECKRYCVENLSDNLYMELVADGGGHDARLERPSGKSPGMLWVENALPLGIDTGGRRCRILVASQFLGPVNVDDASKLVPAGIEIVTVDHDDASHADNLHQADVQRPSQNDTMKNGSNTEIDVIANDSFENPTHSNFLSSETVEVIQAPNFPTLPAASHGLGPGATDRNSSQFGGAEAINKSRVA</sequence>
<protein>
    <submittedName>
        <fullName evidence="1">Uncharacterized protein</fullName>
    </submittedName>
</protein>
<keyword evidence="2" id="KW-1185">Reference proteome</keyword>
<proteinExistence type="predicted"/>
<evidence type="ECO:0000313" key="1">
    <source>
        <dbReference type="EMBL" id="KAI6080970.1"/>
    </source>
</evidence>
<name>A0ACC0CKR0_9PEZI</name>
<evidence type="ECO:0000313" key="2">
    <source>
        <dbReference type="Proteomes" id="UP001497680"/>
    </source>
</evidence>
<gene>
    <name evidence="1" type="ORF">F4821DRAFT_265365</name>
</gene>
<dbReference type="Proteomes" id="UP001497680">
    <property type="component" value="Unassembled WGS sequence"/>
</dbReference>